<dbReference type="EMBL" id="JAAVTX010000012">
    <property type="protein sequence ID" value="NKE48663.1"/>
    <property type="molecule type" value="Genomic_DNA"/>
</dbReference>
<reference evidence="1 2" key="1">
    <citation type="submission" date="2020-03" db="EMBL/GenBank/DDBJ databases">
        <title>Roseomonas selenitidurans sp. nov. isolated from soil.</title>
        <authorList>
            <person name="Liu H."/>
        </authorList>
    </citation>
    <scope>NUCLEOTIDE SEQUENCE [LARGE SCALE GENOMIC DNA]</scope>
    <source>
        <strain evidence="1 2">JCM 15073</strain>
    </source>
</reference>
<accession>A0ABX1F8F1</accession>
<dbReference type="RefSeq" id="WP_168055282.1">
    <property type="nucleotide sequence ID" value="NZ_JAATJR010000012.1"/>
</dbReference>
<evidence type="ECO:0000313" key="1">
    <source>
        <dbReference type="EMBL" id="NKE48663.1"/>
    </source>
</evidence>
<dbReference type="Pfam" id="PF04796">
    <property type="entry name" value="RepA_C"/>
    <property type="match status" value="1"/>
</dbReference>
<evidence type="ECO:0000313" key="2">
    <source>
        <dbReference type="Proteomes" id="UP000765160"/>
    </source>
</evidence>
<organism evidence="1 2">
    <name type="scientific">Falsiroseomonas frigidaquae</name>
    <dbReference type="NCBI Taxonomy" id="487318"/>
    <lineage>
        <taxon>Bacteria</taxon>
        <taxon>Pseudomonadati</taxon>
        <taxon>Pseudomonadota</taxon>
        <taxon>Alphaproteobacteria</taxon>
        <taxon>Acetobacterales</taxon>
        <taxon>Roseomonadaceae</taxon>
        <taxon>Falsiroseomonas</taxon>
    </lineage>
</organism>
<gene>
    <name evidence="1" type="ORF">HB662_28110</name>
</gene>
<name>A0ABX1F8F1_9PROT</name>
<comment type="caution">
    <text evidence="1">The sequence shown here is derived from an EMBL/GenBank/DDBJ whole genome shotgun (WGS) entry which is preliminary data.</text>
</comment>
<keyword evidence="2" id="KW-1185">Reference proteome</keyword>
<sequence>MGELHRLVLLHGKEKAREMVPAKQRMLVDIAAEVLCDDAQRLGITYSGFCLTGFPHKKLGDDEVWEKRGHNVTLLVEPGRLRMGPGPATLFGVPYGARARMILIYLQTQAIRTGSREVRLGGSMRDWMGRMGMSVGGESARALRDQARRISACSIKFFWTTADANGRAQDGFERGAIVRSGLFFREDDTSGQSSLFEDVVTLDETFYKALRDHPVPLLESAIRRLKERSMALDVYIWLAYRLHVLERTTPIGWTSLHAQFGGGFKHIRQFRPQFLDALSAATAAYPEANISLSETGLTLNPSRPPVLKIAGVS</sequence>
<dbReference type="InterPro" id="IPR006881">
    <property type="entry name" value="RepA_C"/>
</dbReference>
<dbReference type="Proteomes" id="UP000765160">
    <property type="component" value="Unassembled WGS sequence"/>
</dbReference>
<protein>
    <submittedName>
        <fullName evidence="1">Pirin</fullName>
    </submittedName>
</protein>
<proteinExistence type="predicted"/>